<dbReference type="GO" id="GO:0005737">
    <property type="term" value="C:cytoplasm"/>
    <property type="evidence" value="ECO:0007669"/>
    <property type="project" value="UniProtKB-SubCell"/>
</dbReference>
<proteinExistence type="inferred from homology"/>
<dbReference type="PIRSF" id="PIRSF019401">
    <property type="entry name" value="SeqA"/>
    <property type="match status" value="1"/>
</dbReference>
<evidence type="ECO:0000256" key="5">
    <source>
        <dbReference type="PIRNR" id="PIRNR019401"/>
    </source>
</evidence>
<feature type="domain" description="Negative modulator of initiation of replication SeqA N-terminal" evidence="8">
    <location>
        <begin position="1"/>
        <end position="36"/>
    </location>
</feature>
<evidence type="ECO:0000259" key="7">
    <source>
        <dbReference type="Pfam" id="PF03925"/>
    </source>
</evidence>
<comment type="caution">
    <text evidence="4">Lacks conserved residue(s) required for the propagation of feature annotation.</text>
</comment>
<feature type="compositionally biased region" description="Polar residues" evidence="6">
    <location>
        <begin position="43"/>
        <end position="53"/>
    </location>
</feature>
<dbReference type="Gene3D" id="1.20.1380.10">
    <property type="entry name" value="Replication modulator SeqA, C-terminal DNA-binding domain"/>
    <property type="match status" value="1"/>
</dbReference>
<dbReference type="InterPro" id="IPR010985">
    <property type="entry name" value="Ribbon_hlx_hlx"/>
</dbReference>
<dbReference type="GO" id="GO:0032297">
    <property type="term" value="P:negative regulation of DNA-templated DNA replication initiation"/>
    <property type="evidence" value="ECO:0007669"/>
    <property type="project" value="UniProtKB-UniRule"/>
</dbReference>
<dbReference type="InterPro" id="IPR005621">
    <property type="entry name" value="SeqA"/>
</dbReference>
<dbReference type="InterPro" id="IPR026577">
    <property type="entry name" value="SeqA_DNA-bd_C"/>
</dbReference>
<comment type="caution">
    <text evidence="9">The sequence shown here is derived from an EMBL/GenBank/DDBJ whole genome shotgun (WGS) entry which is preliminary data.</text>
</comment>
<feature type="compositionally biased region" description="Basic and acidic residues" evidence="6">
    <location>
        <begin position="54"/>
        <end position="64"/>
    </location>
</feature>
<protein>
    <recommendedName>
        <fullName evidence="4 5">Negative modulator of initiation of replication</fullName>
    </recommendedName>
</protein>
<keyword evidence="1 4" id="KW-0963">Cytoplasm</keyword>
<keyword evidence="3 4" id="KW-0238">DNA-binding</keyword>
<comment type="similarity">
    <text evidence="4 5">Belongs to the SeqA family.</text>
</comment>
<evidence type="ECO:0000256" key="6">
    <source>
        <dbReference type="SAM" id="MobiDB-lite"/>
    </source>
</evidence>
<evidence type="ECO:0000256" key="4">
    <source>
        <dbReference type="HAMAP-Rule" id="MF_00908"/>
    </source>
</evidence>
<dbReference type="EMBL" id="JACHHU010000023">
    <property type="protein sequence ID" value="MBB6544047.1"/>
    <property type="molecule type" value="Genomic_DNA"/>
</dbReference>
<comment type="subunit">
    <text evidence="4">Homodimer. Polymerizes to form helical filaments.</text>
</comment>
<dbReference type="GO" id="GO:0006355">
    <property type="term" value="P:regulation of DNA-templated transcription"/>
    <property type="evidence" value="ECO:0007669"/>
    <property type="project" value="InterPro"/>
</dbReference>
<feature type="region of interest" description="Disordered" evidence="6">
    <location>
        <begin position="43"/>
        <end position="66"/>
    </location>
</feature>
<dbReference type="AlphaFoldDB" id="A0A7X0NID3"/>
<evidence type="ECO:0000256" key="2">
    <source>
        <dbReference type="ARBA" id="ARBA00022880"/>
    </source>
</evidence>
<dbReference type="NCBIfam" id="NF008389">
    <property type="entry name" value="PRK11187.1"/>
    <property type="match status" value="1"/>
</dbReference>
<keyword evidence="2 4" id="KW-0236">DNA replication inhibitor</keyword>
<dbReference type="HAMAP" id="MF_00908">
    <property type="entry name" value="SeqA"/>
    <property type="match status" value="1"/>
</dbReference>
<dbReference type="SUPFAM" id="SSF82808">
    <property type="entry name" value="Replication modulator SeqA, C-terminal DNA-binding domain"/>
    <property type="match status" value="1"/>
</dbReference>
<evidence type="ECO:0000256" key="3">
    <source>
        <dbReference type="ARBA" id="ARBA00023125"/>
    </source>
</evidence>
<gene>
    <name evidence="4" type="primary">seqA</name>
    <name evidence="9" type="ORF">HNQ55_002571</name>
</gene>
<dbReference type="InterPro" id="IPR033761">
    <property type="entry name" value="SeqA_N"/>
</dbReference>
<dbReference type="RefSeq" id="WP_184424831.1">
    <property type="nucleotide sequence ID" value="NZ_AP027362.1"/>
</dbReference>
<evidence type="ECO:0000256" key="1">
    <source>
        <dbReference type="ARBA" id="ARBA00022490"/>
    </source>
</evidence>
<dbReference type="Proteomes" id="UP000537141">
    <property type="component" value="Unassembled WGS sequence"/>
</dbReference>
<keyword evidence="10" id="KW-1185">Reference proteome</keyword>
<reference evidence="9 10" key="1">
    <citation type="submission" date="2020-08" db="EMBL/GenBank/DDBJ databases">
        <title>Genomic Encyclopedia of Type Strains, Phase IV (KMG-IV): sequencing the most valuable type-strain genomes for metagenomic binning, comparative biology and taxonomic classification.</title>
        <authorList>
            <person name="Goeker M."/>
        </authorList>
    </citation>
    <scope>NUCLEOTIDE SEQUENCE [LARGE SCALE GENOMIC DNA]</scope>
    <source>
        <strain evidence="9 10">DSM 26287</strain>
    </source>
</reference>
<accession>A0A7X0NID3</accession>
<comment type="subcellular location">
    <subcellularLocation>
        <location evidence="4 5">Cytoplasm</location>
    </subcellularLocation>
</comment>
<dbReference type="Pfam" id="PF17206">
    <property type="entry name" value="SeqA_N"/>
    <property type="match status" value="1"/>
</dbReference>
<dbReference type="Pfam" id="PF03925">
    <property type="entry name" value="SeqA"/>
    <property type="match status" value="1"/>
</dbReference>
<name>A0A7X0NID3_9GAMM</name>
<dbReference type="GO" id="GO:0003677">
    <property type="term" value="F:DNA binding"/>
    <property type="evidence" value="ECO:0007669"/>
    <property type="project" value="UniProtKB-UniRule"/>
</dbReference>
<evidence type="ECO:0000313" key="10">
    <source>
        <dbReference type="Proteomes" id="UP000537141"/>
    </source>
</evidence>
<organism evidence="9 10">
    <name type="scientific">Thalassotalea piscium</name>
    <dbReference type="NCBI Taxonomy" id="1230533"/>
    <lineage>
        <taxon>Bacteria</taxon>
        <taxon>Pseudomonadati</taxon>
        <taxon>Pseudomonadota</taxon>
        <taxon>Gammaproteobacteria</taxon>
        <taxon>Alteromonadales</taxon>
        <taxon>Colwelliaceae</taxon>
        <taxon>Thalassotalea</taxon>
    </lineage>
</organism>
<dbReference type="SUPFAM" id="SSF47598">
    <property type="entry name" value="Ribbon-helix-helix"/>
    <property type="match status" value="1"/>
</dbReference>
<comment type="function">
    <text evidence="4 5">Negative regulator of replication initiation, which contributes to regulation of DNA replication and ensures that replication initiation occurs exactly once per chromosome per cell cycle. Binds to pairs of hemimethylated GATC sequences in the oriC region, thus preventing assembly of replication proteins and re-initiation at newly replicated origins. Repression is relieved when the region becomes fully methylated.</text>
</comment>
<dbReference type="InterPro" id="IPR013321">
    <property type="entry name" value="Arc_rbn_hlx_hlx"/>
</dbReference>
<evidence type="ECO:0000313" key="9">
    <source>
        <dbReference type="EMBL" id="MBB6544047.1"/>
    </source>
</evidence>
<sequence>MKNIEVDEELYQYIVTHTQEIGESASSILRRLLKLSESNVALTTKDAQTSPDGSHNDEGSRQEEIPDVSVAKGSIFNIINREELAMQRGAVGRFLIILAALHRVHSNQFDKVCDIRGRNRLYFATSETELEQSGSSTKPRQIPDSNFWVITNSNTTRKKMMLTEVAKEMGYSNDDVEAIRDLL</sequence>
<feature type="domain" description="Replication modulator SeqA C-terminal DNA-binding" evidence="7">
    <location>
        <begin position="75"/>
        <end position="181"/>
    </location>
</feature>
<dbReference type="InterPro" id="IPR036835">
    <property type="entry name" value="SeqA_DNA-bd_C_sf"/>
</dbReference>
<feature type="region of interest" description="Interaction with DNA" evidence="4">
    <location>
        <begin position="90"/>
        <end position="91"/>
    </location>
</feature>
<evidence type="ECO:0000259" key="8">
    <source>
        <dbReference type="Pfam" id="PF17206"/>
    </source>
</evidence>
<dbReference type="Gene3D" id="1.10.1220.10">
    <property type="entry name" value="Met repressor-like"/>
    <property type="match status" value="1"/>
</dbReference>